<dbReference type="SUPFAM" id="SSF55186">
    <property type="entry name" value="ThrRS/AlaRS common domain"/>
    <property type="match status" value="1"/>
</dbReference>
<feature type="binding site" evidence="12">
    <location>
        <position position="601"/>
    </location>
    <ligand>
        <name>Zn(2+)</name>
        <dbReference type="ChEBI" id="CHEBI:29105"/>
    </ligand>
</feature>
<dbReference type="PROSITE" id="PS50860">
    <property type="entry name" value="AA_TRNA_LIGASE_II_ALA"/>
    <property type="match status" value="1"/>
</dbReference>
<keyword evidence="6 12" id="KW-0547">Nucleotide-binding</keyword>
<keyword evidence="2 12" id="KW-0963">Cytoplasm</keyword>
<dbReference type="PRINTS" id="PR00980">
    <property type="entry name" value="TRNASYNTHALA"/>
</dbReference>
<evidence type="ECO:0000256" key="5">
    <source>
        <dbReference type="ARBA" id="ARBA00022723"/>
    </source>
</evidence>
<comment type="subcellular location">
    <subcellularLocation>
        <location evidence="12">Cytoplasm</location>
    </subcellularLocation>
</comment>
<dbReference type="GO" id="GO:0000049">
    <property type="term" value="F:tRNA binding"/>
    <property type="evidence" value="ECO:0007669"/>
    <property type="project" value="UniProtKB-KW"/>
</dbReference>
<dbReference type="PANTHER" id="PTHR11777">
    <property type="entry name" value="ALANYL-TRNA SYNTHETASE"/>
    <property type="match status" value="1"/>
</dbReference>
<gene>
    <name evidence="12" type="primary">alaS</name>
    <name evidence="15" type="ORF">ENU21_01750</name>
</gene>
<dbReference type="InterPro" id="IPR018165">
    <property type="entry name" value="Ala-tRNA-synth_IIc_core"/>
</dbReference>
<evidence type="ECO:0000256" key="12">
    <source>
        <dbReference type="HAMAP-Rule" id="MF_00036"/>
    </source>
</evidence>
<dbReference type="SUPFAM" id="SSF101353">
    <property type="entry name" value="Putative anticodon-binding domain of alanyl-tRNA synthetase (AlaRS)"/>
    <property type="match status" value="1"/>
</dbReference>
<dbReference type="SUPFAM" id="SSF55681">
    <property type="entry name" value="Class II aaRS and biotin synthetases"/>
    <property type="match status" value="1"/>
</dbReference>
<comment type="domain">
    <text evidence="12">Consists of three domains; the N-terminal catalytic domain, the editing domain and the C-terminal C-Ala domain. The editing domain removes incorrectly charged amino acids, while the C-Ala domain, along with tRNA(Ala), serves as a bridge to cooperatively bring together the editing and aminoacylation centers thus stimulating deacylation of misacylated tRNAs.</text>
</comment>
<evidence type="ECO:0000256" key="13">
    <source>
        <dbReference type="SAM" id="Coils"/>
    </source>
</evidence>
<evidence type="ECO:0000259" key="14">
    <source>
        <dbReference type="PROSITE" id="PS50860"/>
    </source>
</evidence>
<keyword evidence="8 12" id="KW-0067">ATP-binding</keyword>
<dbReference type="FunFam" id="3.30.980.10:FF:000004">
    <property type="entry name" value="Alanine--tRNA ligase, cytoplasmic"/>
    <property type="match status" value="1"/>
</dbReference>
<evidence type="ECO:0000256" key="4">
    <source>
        <dbReference type="ARBA" id="ARBA00022598"/>
    </source>
</evidence>
<dbReference type="InterPro" id="IPR018164">
    <property type="entry name" value="Ala-tRNA-synth_IIc_N"/>
</dbReference>
<feature type="coiled-coil region" evidence="13">
    <location>
        <begin position="764"/>
        <end position="794"/>
    </location>
</feature>
<keyword evidence="11 12" id="KW-0030">Aminoacyl-tRNA synthetase</keyword>
<dbReference type="EC" id="6.1.1.7" evidence="12"/>
<comment type="caution">
    <text evidence="15">The sequence shown here is derived from an EMBL/GenBank/DDBJ whole genome shotgun (WGS) entry which is preliminary data.</text>
</comment>
<keyword evidence="10 12" id="KW-0648">Protein biosynthesis</keyword>
<dbReference type="CDD" id="cd00673">
    <property type="entry name" value="AlaRS_core"/>
    <property type="match status" value="1"/>
</dbReference>
<accession>A0A7C4H3F4</accession>
<dbReference type="Gene3D" id="3.30.980.10">
    <property type="entry name" value="Threonyl-trna Synthetase, Chain A, domain 2"/>
    <property type="match status" value="1"/>
</dbReference>
<evidence type="ECO:0000256" key="6">
    <source>
        <dbReference type="ARBA" id="ARBA00022741"/>
    </source>
</evidence>
<keyword evidence="9 12" id="KW-0694">RNA-binding</keyword>
<dbReference type="SUPFAM" id="SSF50447">
    <property type="entry name" value="Translation proteins"/>
    <property type="match status" value="1"/>
</dbReference>
<dbReference type="GO" id="GO:0002161">
    <property type="term" value="F:aminoacyl-tRNA deacylase activity"/>
    <property type="evidence" value="ECO:0007669"/>
    <property type="project" value="TreeGrafter"/>
</dbReference>
<dbReference type="NCBIfam" id="TIGR03683">
    <property type="entry name" value="A-tRNA_syn_arch"/>
    <property type="match status" value="1"/>
</dbReference>
<evidence type="ECO:0000256" key="2">
    <source>
        <dbReference type="ARBA" id="ARBA00022490"/>
    </source>
</evidence>
<dbReference type="Gene3D" id="3.30.930.10">
    <property type="entry name" value="Bira Bifunctional Protein, Domain 2"/>
    <property type="match status" value="1"/>
</dbReference>
<name>A0A7C4H3F4_THEPE</name>
<dbReference type="HAMAP" id="MF_00036_A">
    <property type="entry name" value="Ala_tRNA_synth_A"/>
    <property type="match status" value="1"/>
</dbReference>
<evidence type="ECO:0000256" key="7">
    <source>
        <dbReference type="ARBA" id="ARBA00022833"/>
    </source>
</evidence>
<dbReference type="NCBIfam" id="TIGR00344">
    <property type="entry name" value="alaS"/>
    <property type="match status" value="1"/>
</dbReference>
<dbReference type="AlphaFoldDB" id="A0A7C4H3F4"/>
<dbReference type="GO" id="GO:0004813">
    <property type="term" value="F:alanine-tRNA ligase activity"/>
    <property type="evidence" value="ECO:0007669"/>
    <property type="project" value="UniProtKB-UniRule"/>
</dbReference>
<protein>
    <recommendedName>
        <fullName evidence="12">Alanine--tRNA ligase</fullName>
        <ecNumber evidence="12">6.1.1.7</ecNumber>
    </recommendedName>
    <alternativeName>
        <fullName evidence="12">Alanyl-tRNA synthetase</fullName>
        <shortName evidence="12">AlaRS</shortName>
    </alternativeName>
</protein>
<dbReference type="Gene3D" id="2.40.30.130">
    <property type="match status" value="1"/>
</dbReference>
<dbReference type="Pfam" id="PF01411">
    <property type="entry name" value="tRNA-synt_2c"/>
    <property type="match status" value="1"/>
</dbReference>
<proteinExistence type="inferred from homology"/>
<dbReference type="EMBL" id="DTBQ01000051">
    <property type="protein sequence ID" value="HGM46463.1"/>
    <property type="molecule type" value="Genomic_DNA"/>
</dbReference>
<dbReference type="InterPro" id="IPR050058">
    <property type="entry name" value="Ala-tRNA_ligase"/>
</dbReference>
<organism evidence="15">
    <name type="scientific">Thermofilum pendens</name>
    <dbReference type="NCBI Taxonomy" id="2269"/>
    <lineage>
        <taxon>Archaea</taxon>
        <taxon>Thermoproteota</taxon>
        <taxon>Thermoprotei</taxon>
        <taxon>Thermofilales</taxon>
        <taxon>Thermofilaceae</taxon>
        <taxon>Thermofilum</taxon>
    </lineage>
</organism>
<dbReference type="GO" id="GO:0005737">
    <property type="term" value="C:cytoplasm"/>
    <property type="evidence" value="ECO:0007669"/>
    <property type="project" value="UniProtKB-SubCell"/>
</dbReference>
<dbReference type="InterPro" id="IPR002318">
    <property type="entry name" value="Ala-tRNA-lgiase_IIc"/>
</dbReference>
<dbReference type="InterPro" id="IPR018163">
    <property type="entry name" value="Thr/Ala-tRNA-synth_IIc_edit"/>
</dbReference>
<feature type="binding site" evidence="12">
    <location>
        <position position="709"/>
    </location>
    <ligand>
        <name>Zn(2+)</name>
        <dbReference type="ChEBI" id="CHEBI:29105"/>
    </ligand>
</feature>
<dbReference type="InterPro" id="IPR012947">
    <property type="entry name" value="tRNA_SAD"/>
</dbReference>
<dbReference type="SMART" id="SM00863">
    <property type="entry name" value="tRNA_SAD"/>
    <property type="match status" value="1"/>
</dbReference>
<keyword evidence="13" id="KW-0175">Coiled coil</keyword>
<dbReference type="Gene3D" id="6.10.250.550">
    <property type="match status" value="1"/>
</dbReference>
<evidence type="ECO:0000256" key="1">
    <source>
        <dbReference type="ARBA" id="ARBA00008226"/>
    </source>
</evidence>
<dbReference type="Gene3D" id="3.30.54.20">
    <property type="match status" value="1"/>
</dbReference>
<dbReference type="FunFam" id="3.30.930.10:FF:000056">
    <property type="entry name" value="Alanine--tRNA ligase"/>
    <property type="match status" value="1"/>
</dbReference>
<evidence type="ECO:0000256" key="9">
    <source>
        <dbReference type="ARBA" id="ARBA00022884"/>
    </source>
</evidence>
<feature type="binding site" evidence="12">
    <location>
        <position position="605"/>
    </location>
    <ligand>
        <name>Zn(2+)</name>
        <dbReference type="ChEBI" id="CHEBI:29105"/>
    </ligand>
</feature>
<comment type="catalytic activity">
    <reaction evidence="12">
        <text>tRNA(Ala) + L-alanine + ATP = L-alanyl-tRNA(Ala) + AMP + diphosphate</text>
        <dbReference type="Rhea" id="RHEA:12540"/>
        <dbReference type="Rhea" id="RHEA-COMP:9657"/>
        <dbReference type="Rhea" id="RHEA-COMP:9923"/>
        <dbReference type="ChEBI" id="CHEBI:30616"/>
        <dbReference type="ChEBI" id="CHEBI:33019"/>
        <dbReference type="ChEBI" id="CHEBI:57972"/>
        <dbReference type="ChEBI" id="CHEBI:78442"/>
        <dbReference type="ChEBI" id="CHEBI:78497"/>
        <dbReference type="ChEBI" id="CHEBI:456215"/>
        <dbReference type="EC" id="6.1.1.7"/>
    </reaction>
</comment>
<evidence type="ECO:0000256" key="3">
    <source>
        <dbReference type="ARBA" id="ARBA00022555"/>
    </source>
</evidence>
<dbReference type="InterPro" id="IPR045864">
    <property type="entry name" value="aa-tRNA-synth_II/BPL/LPL"/>
</dbReference>
<keyword evidence="3 12" id="KW-0820">tRNA-binding</keyword>
<dbReference type="Pfam" id="PF07973">
    <property type="entry name" value="tRNA_SAD"/>
    <property type="match status" value="1"/>
</dbReference>
<comment type="cofactor">
    <cofactor evidence="12">
        <name>Zn(2+)</name>
        <dbReference type="ChEBI" id="CHEBI:29105"/>
    </cofactor>
    <text evidence="12">Binds 1 zinc ion per subunit.</text>
</comment>
<dbReference type="InterPro" id="IPR018162">
    <property type="entry name" value="Ala-tRNA-ligase_IIc_anticod-bd"/>
</dbReference>
<keyword evidence="5 12" id="KW-0479">Metal-binding</keyword>
<reference evidence="15" key="1">
    <citation type="journal article" date="2020" name="mSystems">
        <title>Genome- and Community-Level Interaction Insights into Carbon Utilization and Element Cycling Functions of Hydrothermarchaeota in Hydrothermal Sediment.</title>
        <authorList>
            <person name="Zhou Z."/>
            <person name="Liu Y."/>
            <person name="Xu W."/>
            <person name="Pan J."/>
            <person name="Luo Z.H."/>
            <person name="Li M."/>
        </authorList>
    </citation>
    <scope>NUCLEOTIDE SEQUENCE</scope>
    <source>
        <strain evidence="15">SpSt-649</strain>
    </source>
</reference>
<dbReference type="PANTHER" id="PTHR11777:SF9">
    <property type="entry name" value="ALANINE--TRNA LIGASE, CYTOPLASMIC"/>
    <property type="match status" value="1"/>
</dbReference>
<dbReference type="InterPro" id="IPR022429">
    <property type="entry name" value="Ala-tRNA_lgiase_arc"/>
</dbReference>
<comment type="function">
    <text evidence="12">Catalyzes the attachment of alanine to tRNA(Ala) in a two-step reaction: alanine is first activated by ATP to form Ala-AMP and then transferred to the acceptor end of tRNA(Ala). Also edits incorrectly charged Ser-tRNA(Ala) and Gly-tRNA(Ala) via its editing domain.</text>
</comment>
<evidence type="ECO:0000256" key="10">
    <source>
        <dbReference type="ARBA" id="ARBA00022917"/>
    </source>
</evidence>
<feature type="domain" description="Alanyl-transfer RNA synthetases family profile" evidence="14">
    <location>
        <begin position="58"/>
        <end position="748"/>
    </location>
</feature>
<dbReference type="GO" id="GO:0006419">
    <property type="term" value="P:alanyl-tRNA aminoacylation"/>
    <property type="evidence" value="ECO:0007669"/>
    <property type="project" value="UniProtKB-UniRule"/>
</dbReference>
<keyword evidence="4 12" id="KW-0436">Ligase</keyword>
<evidence type="ECO:0000313" key="15">
    <source>
        <dbReference type="EMBL" id="HGM46463.1"/>
    </source>
</evidence>
<dbReference type="Gene3D" id="3.10.310.40">
    <property type="match status" value="1"/>
</dbReference>
<dbReference type="GO" id="GO:0005524">
    <property type="term" value="F:ATP binding"/>
    <property type="evidence" value="ECO:0007669"/>
    <property type="project" value="UniProtKB-UniRule"/>
</dbReference>
<evidence type="ECO:0000256" key="11">
    <source>
        <dbReference type="ARBA" id="ARBA00023146"/>
    </source>
</evidence>
<dbReference type="InterPro" id="IPR009000">
    <property type="entry name" value="Transl_B-barrel_sf"/>
</dbReference>
<comment type="similarity">
    <text evidence="1 12">Belongs to the class-II aminoacyl-tRNA synthetase family.</text>
</comment>
<evidence type="ECO:0000256" key="8">
    <source>
        <dbReference type="ARBA" id="ARBA00022840"/>
    </source>
</evidence>
<keyword evidence="7 12" id="KW-0862">Zinc</keyword>
<dbReference type="GO" id="GO:0008270">
    <property type="term" value="F:zinc ion binding"/>
    <property type="evidence" value="ECO:0007669"/>
    <property type="project" value="UniProtKB-UniRule"/>
</dbReference>
<feature type="binding site" evidence="12">
    <location>
        <position position="705"/>
    </location>
    <ligand>
        <name>Zn(2+)</name>
        <dbReference type="ChEBI" id="CHEBI:29105"/>
    </ligand>
</feature>
<sequence length="910" mass="102148">MEEEFLNLPFFVENGWIKKACKVCGRTFWTLDPDREVCGDQPCEEYSFIGERVGAAVSSPSEVRARFIDFFSRRGHTPVRRYPVVARWREDVYLVGASIYDFQPWVTEGVVPPPANPLVISQPSIRLTDLENVGRTGRHFTGFEMMAHHAFNIGGINVYWANETVEYAYELFTKSYGVNPREITFIFDVWSGGGNAGEDYEVIVRGLEVATLVFMHYRVLPDGSFSPMRNRIVDTGYGLERIYWLLTGSFNAYESIFQPFITYLRSETGVAQPPRDLGLSLARKSGVLDYKNPLAAKKLLKEKSQKLAMSYEDVKQILEPNEAIYALADHTRTLAWMIGDGVVPSNSGAGYLARLLIRRSLRLKRRLGLEVPLSELVAKQVEIWSSDFPEHLEVLDEIVDIVDHEEERFRETLERGRKALSSILSEYESRGLKQIPAEEMLKLYESLGLPPEVVAEEAKARELDVDVTGFYAKLAELRSRAAPAQAVPAAPLVDPQLLESFPPTKVLYYENEKLERFKARVLGVLLGRYVILDRTAFYPTGGGQLYDQGVLSFNGRICRVEEVRKVGNVVLHACSGDLPPVGSEVEGIVDMERRLALMRHHTATHIVLGALRRVLGRHVWQAGAQKTPESVRFDFTHHKPVTPEQAREIEILANRVVMENRRVRKVFLGRTEAEQKYGFTLYQGGAVPEPVLRVVEIEGWDAEACGGLHCDYTGEVGPIKILGFDRIQDGVVRVTFCAGLAALNYIRETEEKLKELCRNLEVPCDKSVERVRELKEQVERLEKEVKRLREEIAKGGLPRREFTLGSPPKAVKAVIVESGDTPPREAATSLGRSYPGSIVLAYNARGDIALKVADDLLEEFDARELGKALCERLGGKGGGVRDLFQGKVENTANLEDAFRAAVEQALSKQG</sequence>